<dbReference type="AlphaFoldDB" id="A0A1H8W070"/>
<dbReference type="Pfam" id="PF05402">
    <property type="entry name" value="PqqD"/>
    <property type="match status" value="1"/>
</dbReference>
<dbReference type="Proteomes" id="UP000198775">
    <property type="component" value="Unassembled WGS sequence"/>
</dbReference>
<sequence>MGGTTEFTDSTEVVAVDNCLSTTLDGESVILHTGAGKYYGFNEVGTDVWESLQQPTTVQDITNHLVEEYEVSYNRCSEDVKELLSTLLDKDLIQIVEK</sequence>
<accession>A0A1H8W070</accession>
<name>A0A1H8W070_9EURY</name>
<dbReference type="Gene3D" id="1.10.10.1150">
    <property type="entry name" value="Coenzyme PQQ synthesis protein D (PqqD)"/>
    <property type="match status" value="1"/>
</dbReference>
<dbReference type="InterPro" id="IPR041881">
    <property type="entry name" value="PqqD_sf"/>
</dbReference>
<proteinExistence type="predicted"/>
<dbReference type="OrthoDB" id="71214at2157"/>
<keyword evidence="2" id="KW-1185">Reference proteome</keyword>
<protein>
    <submittedName>
        <fullName evidence="1">Coenzyme PQQ synthesis protein D (PqqD)</fullName>
    </submittedName>
</protein>
<reference evidence="2" key="1">
    <citation type="submission" date="2016-10" db="EMBL/GenBank/DDBJ databases">
        <authorList>
            <person name="Varghese N."/>
            <person name="Submissions S."/>
        </authorList>
    </citation>
    <scope>NUCLEOTIDE SEQUENCE [LARGE SCALE GENOMIC DNA]</scope>
    <source>
        <strain evidence="2">IBRC-M 10043</strain>
    </source>
</reference>
<dbReference type="EMBL" id="FOCX01000045">
    <property type="protein sequence ID" value="SEP21062.1"/>
    <property type="molecule type" value="Genomic_DNA"/>
</dbReference>
<evidence type="ECO:0000313" key="1">
    <source>
        <dbReference type="EMBL" id="SEP21062.1"/>
    </source>
</evidence>
<evidence type="ECO:0000313" key="2">
    <source>
        <dbReference type="Proteomes" id="UP000198775"/>
    </source>
</evidence>
<organism evidence="1 2">
    <name type="scientific">Halorientalis persicus</name>
    <dbReference type="NCBI Taxonomy" id="1367881"/>
    <lineage>
        <taxon>Archaea</taxon>
        <taxon>Methanobacteriati</taxon>
        <taxon>Methanobacteriota</taxon>
        <taxon>Stenosarchaea group</taxon>
        <taxon>Halobacteria</taxon>
        <taxon>Halobacteriales</taxon>
        <taxon>Haloarculaceae</taxon>
        <taxon>Halorientalis</taxon>
    </lineage>
</organism>
<gene>
    <name evidence="1" type="ORF">SAMN05216388_104515</name>
</gene>
<dbReference type="RefSeq" id="WP_092664361.1">
    <property type="nucleotide sequence ID" value="NZ_FOCX01000045.1"/>
</dbReference>
<dbReference type="InterPro" id="IPR008792">
    <property type="entry name" value="PQQD"/>
</dbReference>